<dbReference type="NCBIfam" id="TIGR00221">
    <property type="entry name" value="nagA"/>
    <property type="match status" value="1"/>
</dbReference>
<dbReference type="PIRSF" id="PIRSF038994">
    <property type="entry name" value="NagA"/>
    <property type="match status" value="1"/>
</dbReference>
<feature type="domain" description="Amidohydrolase-related" evidence="9">
    <location>
        <begin position="44"/>
        <end position="372"/>
    </location>
</feature>
<evidence type="ECO:0000256" key="2">
    <source>
        <dbReference type="ARBA" id="ARBA00022723"/>
    </source>
</evidence>
<comment type="cofactor">
    <cofactor evidence="8">
        <name>a divalent metal cation</name>
        <dbReference type="ChEBI" id="CHEBI:60240"/>
    </cofactor>
    <text evidence="8">Binds 1 divalent metal cation per subunit.</text>
</comment>
<name>A0A2J8B3J9_9FIRM</name>
<dbReference type="InterPro" id="IPR032466">
    <property type="entry name" value="Metal_Hydrolase"/>
</dbReference>
<feature type="binding site" evidence="8">
    <location>
        <position position="188"/>
    </location>
    <ligand>
        <name>Zn(2+)</name>
        <dbReference type="ChEBI" id="CHEBI:29105"/>
    </ligand>
</feature>
<dbReference type="InterPro" id="IPR011059">
    <property type="entry name" value="Metal-dep_hydrolase_composite"/>
</dbReference>
<comment type="caution">
    <text evidence="10">The sequence shown here is derived from an EMBL/GenBank/DDBJ whole genome shotgun (WGS) entry which is preliminary data.</text>
</comment>
<evidence type="ECO:0000256" key="5">
    <source>
        <dbReference type="PIRNR" id="PIRNR038994"/>
    </source>
</evidence>
<feature type="binding site" evidence="7">
    <location>
        <position position="134"/>
    </location>
    <ligand>
        <name>substrate</name>
    </ligand>
</feature>
<dbReference type="GO" id="GO:0046872">
    <property type="term" value="F:metal ion binding"/>
    <property type="evidence" value="ECO:0007669"/>
    <property type="project" value="UniProtKB-KW"/>
</dbReference>
<dbReference type="EMBL" id="NBZD01000001">
    <property type="protein sequence ID" value="PNH19359.1"/>
    <property type="molecule type" value="Genomic_DNA"/>
</dbReference>
<evidence type="ECO:0000256" key="4">
    <source>
        <dbReference type="ARBA" id="ARBA00023277"/>
    </source>
</evidence>
<evidence type="ECO:0000256" key="1">
    <source>
        <dbReference type="ARBA" id="ARBA00010716"/>
    </source>
</evidence>
<dbReference type="InterPro" id="IPR006680">
    <property type="entry name" value="Amidohydro-rel"/>
</dbReference>
<evidence type="ECO:0000313" key="10">
    <source>
        <dbReference type="EMBL" id="PNH19359.1"/>
    </source>
</evidence>
<feature type="binding site" evidence="7">
    <location>
        <begin position="300"/>
        <end position="302"/>
    </location>
    <ligand>
        <name>substrate</name>
    </ligand>
</feature>
<evidence type="ECO:0000259" key="9">
    <source>
        <dbReference type="Pfam" id="PF01979"/>
    </source>
</evidence>
<feature type="binding site" evidence="8">
    <location>
        <position position="209"/>
    </location>
    <ligand>
        <name>Zn(2+)</name>
        <dbReference type="ChEBI" id="CHEBI:29105"/>
    </ligand>
</feature>
<dbReference type="Pfam" id="PF01979">
    <property type="entry name" value="Amidohydro_1"/>
    <property type="match status" value="1"/>
</dbReference>
<keyword evidence="3 5" id="KW-0378">Hydrolase</keyword>
<feature type="binding site" evidence="7">
    <location>
        <begin position="212"/>
        <end position="213"/>
    </location>
    <ligand>
        <name>substrate</name>
    </ligand>
</feature>
<keyword evidence="4 5" id="KW-0119">Carbohydrate metabolism</keyword>
<evidence type="ECO:0000256" key="3">
    <source>
        <dbReference type="ARBA" id="ARBA00022801"/>
    </source>
</evidence>
<feature type="active site" description="Proton donor/acceptor" evidence="6">
    <location>
        <position position="267"/>
    </location>
</feature>
<dbReference type="GO" id="GO:0006046">
    <property type="term" value="P:N-acetylglucosamine catabolic process"/>
    <property type="evidence" value="ECO:0007669"/>
    <property type="project" value="TreeGrafter"/>
</dbReference>
<accession>A0A2J8B3J9</accession>
<gene>
    <name evidence="10" type="ORF">B7R76_00255</name>
</gene>
<keyword evidence="2 8" id="KW-0479">Metal-binding</keyword>
<dbReference type="Proteomes" id="UP000236394">
    <property type="component" value="Unassembled WGS sequence"/>
</dbReference>
<protein>
    <submittedName>
        <fullName evidence="10">N-acetylglucosamine-6-phosphate deacetylase</fullName>
    </submittedName>
</protein>
<dbReference type="SUPFAM" id="SSF51338">
    <property type="entry name" value="Composite domain of metallo-dependent hydrolases"/>
    <property type="match status" value="1"/>
</dbReference>
<dbReference type="AlphaFoldDB" id="A0A2J8B3J9"/>
<feature type="binding site" evidence="8">
    <location>
        <position position="123"/>
    </location>
    <ligand>
        <name>Zn(2+)</name>
        <dbReference type="ChEBI" id="CHEBI:29105"/>
    </ligand>
</feature>
<dbReference type="Gene3D" id="2.30.40.10">
    <property type="entry name" value="Urease, subunit C, domain 1"/>
    <property type="match status" value="1"/>
</dbReference>
<dbReference type="RefSeq" id="WP_102892152.1">
    <property type="nucleotide sequence ID" value="NZ_NBZD01000001.1"/>
</dbReference>
<comment type="similarity">
    <text evidence="1 5">Belongs to the metallo-dependent hydrolases superfamily. NagA family.</text>
</comment>
<organism evidence="10 11">
    <name type="scientific">Mageeibacillus indolicus</name>
    <dbReference type="NCBI Taxonomy" id="884684"/>
    <lineage>
        <taxon>Bacteria</taxon>
        <taxon>Bacillati</taxon>
        <taxon>Bacillota</taxon>
        <taxon>Clostridia</taxon>
        <taxon>Eubacteriales</taxon>
        <taxon>Oscillospiraceae</taxon>
        <taxon>Mageeibacillus</taxon>
    </lineage>
</organism>
<evidence type="ECO:0000256" key="6">
    <source>
        <dbReference type="PIRSR" id="PIRSR038994-1"/>
    </source>
</evidence>
<feature type="binding site" evidence="7">
    <location>
        <position position="220"/>
    </location>
    <ligand>
        <name>substrate</name>
    </ligand>
</feature>
<proteinExistence type="inferred from homology"/>
<sequence>MLLKNGLKFDPACGFVRADVAWQGEKIAAPLASDTNVYDVSGCYIIPGLTDIHFHGCRGADFSDGDAAGLATIAEYELSCGVTQICPTGMTLAAEQLKKICRTAREHREANRPGATIVGINLEGPFLSPAKKGAQNAAWLQEPNISLLHELETVSGHLVKLVSIAPELPGAVDFIREAAKTVTVSIAHTMANYEQASAGMEAGAKSLTHLFNAMPPLAHRDPGVIGAALDHAEVRTEIISDGIHVHQSAIRAAFKMFGAERMILVSDTMRAAGMPDGDYTLGGQDVIVKGKLATLKDGTIAGSVTNLMDCMRTAISFGINPADAVKAAAVNSAKTVGIYDLYGSLDLGKMANIVVLNPDFSVKSVIKHGQIVKGSL</sequence>
<dbReference type="InterPro" id="IPR003764">
    <property type="entry name" value="GlcNAc_6-P_deAcase"/>
</dbReference>
<evidence type="ECO:0000256" key="8">
    <source>
        <dbReference type="PIRSR" id="PIRSR038994-3"/>
    </source>
</evidence>
<dbReference type="CDD" id="cd00854">
    <property type="entry name" value="NagA"/>
    <property type="match status" value="1"/>
</dbReference>
<reference evidence="11" key="1">
    <citation type="submission" date="2017-04" db="EMBL/GenBank/DDBJ databases">
        <authorList>
            <person name="Bumgarner R.E."/>
            <person name="Fredricks D.N."/>
            <person name="Srinivasan S."/>
        </authorList>
    </citation>
    <scope>NUCLEOTIDE SEQUENCE [LARGE SCALE GENOMIC DNA]</scope>
    <source>
        <strain evidence="11">KA00405</strain>
    </source>
</reference>
<dbReference type="PANTHER" id="PTHR11113">
    <property type="entry name" value="N-ACETYLGLUCOSAMINE-6-PHOSPHATE DEACETYLASE"/>
    <property type="match status" value="1"/>
</dbReference>
<dbReference type="Gene3D" id="3.20.20.140">
    <property type="entry name" value="Metal-dependent hydrolases"/>
    <property type="match status" value="1"/>
</dbReference>
<dbReference type="SUPFAM" id="SSF51556">
    <property type="entry name" value="Metallo-dependent hydrolases"/>
    <property type="match status" value="1"/>
</dbReference>
<evidence type="ECO:0000256" key="7">
    <source>
        <dbReference type="PIRSR" id="PIRSR038994-2"/>
    </source>
</evidence>
<evidence type="ECO:0000313" key="11">
    <source>
        <dbReference type="Proteomes" id="UP000236394"/>
    </source>
</evidence>
<dbReference type="PANTHER" id="PTHR11113:SF14">
    <property type="entry name" value="N-ACETYLGLUCOSAMINE-6-PHOSPHATE DEACETYLASE"/>
    <property type="match status" value="1"/>
</dbReference>
<feature type="binding site" evidence="7">
    <location>
        <position position="244"/>
    </location>
    <ligand>
        <name>substrate</name>
    </ligand>
</feature>
<dbReference type="GO" id="GO:0008448">
    <property type="term" value="F:N-acetylglucosamine-6-phosphate deacetylase activity"/>
    <property type="evidence" value="ECO:0007669"/>
    <property type="project" value="InterPro"/>
</dbReference>